<evidence type="ECO:0000313" key="3">
    <source>
        <dbReference type="EMBL" id="POM58550.1"/>
    </source>
</evidence>
<name>A0A2P4WZ19_9STRA</name>
<accession>A0A2P4WZ19</accession>
<dbReference type="PROSITE" id="PS50994">
    <property type="entry name" value="INTEGRASE"/>
    <property type="match status" value="1"/>
</dbReference>
<organism evidence="3 4">
    <name type="scientific">Phytophthora palmivora</name>
    <dbReference type="NCBI Taxonomy" id="4796"/>
    <lineage>
        <taxon>Eukaryota</taxon>
        <taxon>Sar</taxon>
        <taxon>Stramenopiles</taxon>
        <taxon>Oomycota</taxon>
        <taxon>Peronosporomycetes</taxon>
        <taxon>Peronosporales</taxon>
        <taxon>Peronosporaceae</taxon>
        <taxon>Phytophthora</taxon>
    </lineage>
</organism>
<dbReference type="GO" id="GO:0003676">
    <property type="term" value="F:nucleic acid binding"/>
    <property type="evidence" value="ECO:0007669"/>
    <property type="project" value="InterPro"/>
</dbReference>
<feature type="domain" description="Integrase catalytic" evidence="2">
    <location>
        <begin position="436"/>
        <end position="553"/>
    </location>
</feature>
<protein>
    <submittedName>
        <fullName evidence="3">Retrotransposable element</fullName>
    </submittedName>
</protein>
<comment type="caution">
    <text evidence="3">The sequence shown here is derived from an EMBL/GenBank/DDBJ whole genome shotgun (WGS) entry which is preliminary data.</text>
</comment>
<dbReference type="EMBL" id="NCKW01020210">
    <property type="protein sequence ID" value="POM58550.1"/>
    <property type="molecule type" value="Genomic_DNA"/>
</dbReference>
<keyword evidence="1" id="KW-0511">Multifunctional enzyme</keyword>
<evidence type="ECO:0000259" key="2">
    <source>
        <dbReference type="PROSITE" id="PS50994"/>
    </source>
</evidence>
<dbReference type="Gene3D" id="3.30.420.10">
    <property type="entry name" value="Ribonuclease H-like superfamily/Ribonuclease H"/>
    <property type="match status" value="1"/>
</dbReference>
<dbReference type="InterPro" id="IPR041588">
    <property type="entry name" value="Integrase_H2C2"/>
</dbReference>
<dbReference type="InterPro" id="IPR001584">
    <property type="entry name" value="Integrase_cat-core"/>
</dbReference>
<dbReference type="Pfam" id="PF17919">
    <property type="entry name" value="RT_RNaseH_2"/>
    <property type="match status" value="1"/>
</dbReference>
<dbReference type="InterPro" id="IPR050951">
    <property type="entry name" value="Retrovirus_Pol_polyprotein"/>
</dbReference>
<dbReference type="FunFam" id="3.30.70.270:FF:000020">
    <property type="entry name" value="Transposon Tf2-6 polyprotein-like Protein"/>
    <property type="match status" value="1"/>
</dbReference>
<dbReference type="Gene3D" id="1.10.340.70">
    <property type="match status" value="1"/>
</dbReference>
<dbReference type="InterPro" id="IPR036397">
    <property type="entry name" value="RNaseH_sf"/>
</dbReference>
<dbReference type="Gene3D" id="3.30.70.270">
    <property type="match status" value="1"/>
</dbReference>
<gene>
    <name evidence="3" type="ORF">PHPALM_36787</name>
</gene>
<dbReference type="GO" id="GO:0003824">
    <property type="term" value="F:catalytic activity"/>
    <property type="evidence" value="ECO:0007669"/>
    <property type="project" value="UniProtKB-KW"/>
</dbReference>
<dbReference type="Proteomes" id="UP000237271">
    <property type="component" value="Unassembled WGS sequence"/>
</dbReference>
<evidence type="ECO:0000313" key="4">
    <source>
        <dbReference type="Proteomes" id="UP000237271"/>
    </source>
</evidence>
<proteinExistence type="predicted"/>
<dbReference type="OrthoDB" id="2194544at2759"/>
<reference evidence="3 4" key="1">
    <citation type="journal article" date="2017" name="Genome Biol. Evol.">
        <title>Phytophthora megakarya and P. palmivora, closely related causal agents of cacao black pod rot, underwent increases in genome sizes and gene numbers by different mechanisms.</title>
        <authorList>
            <person name="Ali S.S."/>
            <person name="Shao J."/>
            <person name="Lary D.J."/>
            <person name="Kronmiller B."/>
            <person name="Shen D."/>
            <person name="Strem M.D."/>
            <person name="Amoako-Attah I."/>
            <person name="Akrofi A.Y."/>
            <person name="Begoude B.A."/>
            <person name="Ten Hoopen G.M."/>
            <person name="Coulibaly K."/>
            <person name="Kebe B.I."/>
            <person name="Melnick R.L."/>
            <person name="Guiltinan M.J."/>
            <person name="Tyler B.M."/>
            <person name="Meinhardt L.W."/>
            <person name="Bailey B.A."/>
        </authorList>
    </citation>
    <scope>NUCLEOTIDE SEQUENCE [LARGE SCALE GENOMIC DNA]</scope>
    <source>
        <strain evidence="4">sbr112.9</strain>
    </source>
</reference>
<dbReference type="InterPro" id="IPR043502">
    <property type="entry name" value="DNA/RNA_pol_sf"/>
</dbReference>
<dbReference type="Pfam" id="PF17921">
    <property type="entry name" value="Integrase_H2C2"/>
    <property type="match status" value="1"/>
</dbReference>
<keyword evidence="4" id="KW-1185">Reference proteome</keyword>
<sequence length="553" mass="63728">MLAASSGTTDSILTWISQKAQNRYDWIEWTISSNLPFSFSSVLKQPRHESKKSMFTQIDTRSGFRHSRLQVFNVTLNGKKYHIFCKTVEYLGFMLSSDGIQPQPKKVRAIMDLIAPKTKKQLRRYLGMINYYREMIPSISAMLKPLTRITSPKATFMWTSTFEGVKKALVNAVLLTFPDFTKSFDIYADASGEQLGDLIQQEVKLIACYSRSFTSAQLNCTTMELELLSVVEILKEYRTMLLGFPNLIFPTENALRVKRWKLLLAEYRLICKYVQDSSTVGADALSRMEYGQKEVNKDEEMTKILVIDPVECELEGKSIMQHQQDDDAIYTLIQACLNGTGDPDYRIENTMGARLLTFHKRVMIPITLREEFVDWYHVNLLHPGPKRQYHTMKTTFYWLGMEQSIVQYCKKCRTCNRAKLHGGPQAYGKLPTRDMRIVNPFDVVHVDTIGTYGIERHYGLMVIDEASRWLKKSVQTDNGGKAIAENFDTTWLRRYPRPKTVVYDRGNKFNTKRLKSYAIKPKPILAKNPQTNAVCERVLLVLDNCICCFPDID</sequence>
<dbReference type="SUPFAM" id="SSF56672">
    <property type="entry name" value="DNA/RNA polymerases"/>
    <property type="match status" value="1"/>
</dbReference>
<dbReference type="InterPro" id="IPR012337">
    <property type="entry name" value="RNaseH-like_sf"/>
</dbReference>
<dbReference type="SUPFAM" id="SSF53098">
    <property type="entry name" value="Ribonuclease H-like"/>
    <property type="match status" value="1"/>
</dbReference>
<dbReference type="InterPro" id="IPR041577">
    <property type="entry name" value="RT_RNaseH_2"/>
</dbReference>
<dbReference type="GO" id="GO:0015074">
    <property type="term" value="P:DNA integration"/>
    <property type="evidence" value="ECO:0007669"/>
    <property type="project" value="InterPro"/>
</dbReference>
<dbReference type="PANTHER" id="PTHR37984:SF5">
    <property type="entry name" value="PROTEIN NYNRIN-LIKE"/>
    <property type="match status" value="1"/>
</dbReference>
<dbReference type="AlphaFoldDB" id="A0A2P4WZ19"/>
<evidence type="ECO:0000256" key="1">
    <source>
        <dbReference type="ARBA" id="ARBA00023268"/>
    </source>
</evidence>
<dbReference type="PANTHER" id="PTHR37984">
    <property type="entry name" value="PROTEIN CBG26694"/>
    <property type="match status" value="1"/>
</dbReference>
<dbReference type="InterPro" id="IPR043128">
    <property type="entry name" value="Rev_trsase/Diguanyl_cyclase"/>
</dbReference>